<comment type="subcellular location">
    <subcellularLocation>
        <location evidence="1 5">Secreted</location>
        <location evidence="1 5">Cell wall</location>
    </subcellularLocation>
</comment>
<dbReference type="GO" id="GO:0009277">
    <property type="term" value="C:fungal-type cell wall"/>
    <property type="evidence" value="ECO:0007669"/>
    <property type="project" value="InterPro"/>
</dbReference>
<feature type="chain" id="PRO_5013988774" description="Hydrophobin" evidence="5">
    <location>
        <begin position="20"/>
        <end position="116"/>
    </location>
</feature>
<evidence type="ECO:0000256" key="4">
    <source>
        <dbReference type="ARBA" id="ARBA00023157"/>
    </source>
</evidence>
<proteinExistence type="inferred from homology"/>
<dbReference type="AlphaFoldDB" id="A0A077QZA4"/>
<feature type="signal peptide" evidence="5">
    <location>
        <begin position="1"/>
        <end position="19"/>
    </location>
</feature>
<protein>
    <recommendedName>
        <fullName evidence="5">Hydrophobin</fullName>
    </recommendedName>
</protein>
<dbReference type="SMART" id="SM00075">
    <property type="entry name" value="HYDRO"/>
    <property type="match status" value="1"/>
</dbReference>
<keyword evidence="2 5" id="KW-0134">Cell wall</keyword>
<dbReference type="Pfam" id="PF01185">
    <property type="entry name" value="Hydrophobin"/>
    <property type="match status" value="1"/>
</dbReference>
<comment type="similarity">
    <text evidence="5">Belongs to the fungal hydrophobin family.</text>
</comment>
<name>A0A077QZA4_9BASI</name>
<dbReference type="EMBL" id="HG529652">
    <property type="protein sequence ID" value="CDI55545.1"/>
    <property type="molecule type" value="Genomic_DNA"/>
</dbReference>
<evidence type="ECO:0000256" key="2">
    <source>
        <dbReference type="ARBA" id="ARBA00022512"/>
    </source>
</evidence>
<dbReference type="CDD" id="cd23507">
    <property type="entry name" value="hydrophobin_I"/>
    <property type="match status" value="1"/>
</dbReference>
<dbReference type="InterPro" id="IPR001338">
    <property type="entry name" value="Class_I_Hydrophobin"/>
</dbReference>
<reference evidence="6" key="1">
    <citation type="journal article" date="2014" name="Genome Biol. Evol.">
        <title>Gene Loss Rather Than Gene Gain Is Associated with a Host Jump from Monocots to Dicots in the Smut Fungus Melanopsichium pennsylvanicum.</title>
        <authorList>
            <person name="Sharma R."/>
            <person name="Mishra B."/>
            <person name="Runge F."/>
            <person name="Thines M."/>
        </authorList>
    </citation>
    <scope>NUCLEOTIDE SEQUENCE</scope>
    <source>
        <strain evidence="6">4</strain>
    </source>
</reference>
<accession>A0A077QZA4</accession>
<evidence type="ECO:0000256" key="1">
    <source>
        <dbReference type="ARBA" id="ARBA00004191"/>
    </source>
</evidence>
<evidence type="ECO:0000256" key="5">
    <source>
        <dbReference type="RuleBase" id="RU365009"/>
    </source>
</evidence>
<organism evidence="6">
    <name type="scientific">Melanopsichium pennsylvanicum 4</name>
    <dbReference type="NCBI Taxonomy" id="1398559"/>
    <lineage>
        <taxon>Eukaryota</taxon>
        <taxon>Fungi</taxon>
        <taxon>Dikarya</taxon>
        <taxon>Basidiomycota</taxon>
        <taxon>Ustilaginomycotina</taxon>
        <taxon>Ustilaginomycetes</taxon>
        <taxon>Ustilaginales</taxon>
        <taxon>Ustilaginaceae</taxon>
        <taxon>Melanopsichium</taxon>
    </lineage>
</organism>
<evidence type="ECO:0000313" key="6">
    <source>
        <dbReference type="EMBL" id="CDI55545.1"/>
    </source>
</evidence>
<dbReference type="GO" id="GO:0005199">
    <property type="term" value="F:structural constituent of cell wall"/>
    <property type="evidence" value="ECO:0007669"/>
    <property type="project" value="InterPro"/>
</dbReference>
<keyword evidence="4 5" id="KW-1015">Disulfide bond</keyword>
<keyword evidence="3 5" id="KW-0964">Secreted</keyword>
<keyword evidence="5" id="KW-0732">Signal</keyword>
<evidence type="ECO:0000256" key="3">
    <source>
        <dbReference type="ARBA" id="ARBA00022525"/>
    </source>
</evidence>
<sequence>MQFKTIFAAVATLAAVASALPTASENNGNGQCSTGTAQCCSQIKEGKQASDALAGLGLAFNEILDGAIGLDCQQIPIGVLAVPLAIQNICKNTAVCCEGSANNGLIQTSCTPISVN</sequence>